<sequence length="418" mass="43426">GGAPVPATLGDDAPPAAAAPGSGTGSSATPAPSGSGDPASENSKASGPGTTPEPAVTGTGDVPVTAARLPAPTGPHPVGTVSLYLKDTSRPDPWVPSVKVRELMVSLWYPAAPRHGRRAPYMTPQESEALLKGEGLTDLPPGVLAETRTSAVLGARPVGRRHGSPLVVLSPGFIRSRKTLTGLAEELASRGYVVAGIDHTYESRGTSFPDGRLATCVACEVDHEKGFGEKAVAVRAADVSFVLDELTGPRPKWAGASLIDPGRIAMAGHSLGGASSLAAMLKDGRVKAGIDMDGTTYAPIPPEGIARPFMFLASPEHTPGGGSPAWDRDWGLMTGWKRWLTVAGAQHSSFTDLISLADQLGVPHEGELSGDRSMKITRDYVLAFLDRHLRGRSRPLLDGPSARYPEVGHCSPPRSTCS</sequence>
<dbReference type="SUPFAM" id="SSF53474">
    <property type="entry name" value="alpha/beta-Hydrolases"/>
    <property type="match status" value="1"/>
</dbReference>
<dbReference type="RefSeq" id="WP_386193799.1">
    <property type="nucleotide sequence ID" value="NZ_JBHSBC010000032.1"/>
</dbReference>
<keyword evidence="1 5" id="KW-0378">Hydrolase</keyword>
<organism evidence="5 6">
    <name type="scientific">Streptosporangium jomthongense</name>
    <dbReference type="NCBI Taxonomy" id="1193683"/>
    <lineage>
        <taxon>Bacteria</taxon>
        <taxon>Bacillati</taxon>
        <taxon>Actinomycetota</taxon>
        <taxon>Actinomycetes</taxon>
        <taxon>Streptosporangiales</taxon>
        <taxon>Streptosporangiaceae</taxon>
        <taxon>Streptosporangium</taxon>
    </lineage>
</organism>
<evidence type="ECO:0000256" key="1">
    <source>
        <dbReference type="ARBA" id="ARBA00022801"/>
    </source>
</evidence>
<dbReference type="GO" id="GO:0016787">
    <property type="term" value="F:hydrolase activity"/>
    <property type="evidence" value="ECO:0007669"/>
    <property type="project" value="UniProtKB-KW"/>
</dbReference>
<dbReference type="PANTHER" id="PTHR10272">
    <property type="entry name" value="PLATELET-ACTIVATING FACTOR ACETYLHYDROLASE"/>
    <property type="match status" value="1"/>
</dbReference>
<dbReference type="Gene3D" id="3.40.50.1820">
    <property type="entry name" value="alpha/beta hydrolase"/>
    <property type="match status" value="1"/>
</dbReference>
<proteinExistence type="predicted"/>
<evidence type="ECO:0000313" key="6">
    <source>
        <dbReference type="Proteomes" id="UP001595698"/>
    </source>
</evidence>
<feature type="region of interest" description="Disordered" evidence="4">
    <location>
        <begin position="395"/>
        <end position="418"/>
    </location>
</feature>
<keyword evidence="6" id="KW-1185">Reference proteome</keyword>
<keyword evidence="3" id="KW-0443">Lipid metabolism</keyword>
<dbReference type="EMBL" id="JBHSBC010000032">
    <property type="protein sequence ID" value="MFC3984203.1"/>
    <property type="molecule type" value="Genomic_DNA"/>
</dbReference>
<gene>
    <name evidence="5" type="ORF">ACFOYY_28990</name>
</gene>
<dbReference type="InterPro" id="IPR029058">
    <property type="entry name" value="AB_hydrolase_fold"/>
</dbReference>
<evidence type="ECO:0000256" key="2">
    <source>
        <dbReference type="ARBA" id="ARBA00022963"/>
    </source>
</evidence>
<name>A0ABV8FA79_9ACTN</name>
<dbReference type="Proteomes" id="UP001595698">
    <property type="component" value="Unassembled WGS sequence"/>
</dbReference>
<dbReference type="PANTHER" id="PTHR10272:SF0">
    <property type="entry name" value="PLATELET-ACTIVATING FACTOR ACETYLHYDROLASE"/>
    <property type="match status" value="1"/>
</dbReference>
<keyword evidence="2" id="KW-0442">Lipid degradation</keyword>
<accession>A0ABV8FA79</accession>
<evidence type="ECO:0000256" key="3">
    <source>
        <dbReference type="ARBA" id="ARBA00023098"/>
    </source>
</evidence>
<feature type="region of interest" description="Disordered" evidence="4">
    <location>
        <begin position="1"/>
        <end position="77"/>
    </location>
</feature>
<feature type="compositionally biased region" description="Low complexity" evidence="4">
    <location>
        <begin position="1"/>
        <end position="40"/>
    </location>
</feature>
<evidence type="ECO:0000256" key="4">
    <source>
        <dbReference type="SAM" id="MobiDB-lite"/>
    </source>
</evidence>
<dbReference type="Pfam" id="PF03403">
    <property type="entry name" value="PAF-AH_p_II"/>
    <property type="match status" value="2"/>
</dbReference>
<reference evidence="6" key="1">
    <citation type="journal article" date="2019" name="Int. J. Syst. Evol. Microbiol.">
        <title>The Global Catalogue of Microorganisms (GCM) 10K type strain sequencing project: providing services to taxonomists for standard genome sequencing and annotation.</title>
        <authorList>
            <consortium name="The Broad Institute Genomics Platform"/>
            <consortium name="The Broad Institute Genome Sequencing Center for Infectious Disease"/>
            <person name="Wu L."/>
            <person name="Ma J."/>
        </authorList>
    </citation>
    <scope>NUCLEOTIDE SEQUENCE [LARGE SCALE GENOMIC DNA]</scope>
    <source>
        <strain evidence="6">TBRC 7912</strain>
    </source>
</reference>
<comment type="caution">
    <text evidence="5">The sequence shown here is derived from an EMBL/GenBank/DDBJ whole genome shotgun (WGS) entry which is preliminary data.</text>
</comment>
<feature type="non-terminal residue" evidence="5">
    <location>
        <position position="1"/>
    </location>
</feature>
<protein>
    <submittedName>
        <fullName evidence="5">Alpha/beta hydrolase family protein</fullName>
    </submittedName>
</protein>
<evidence type="ECO:0000313" key="5">
    <source>
        <dbReference type="EMBL" id="MFC3984203.1"/>
    </source>
</evidence>